<feature type="chain" id="PRO_5034570467" description="Phytocyanin domain-containing protein" evidence="2">
    <location>
        <begin position="18"/>
        <end position="213"/>
    </location>
</feature>
<sequence length="213" mass="21388">MIFSTIFVFASALVASAATINVQVGYQNGLVFNPTNVKAQLNDVVSFQFMSKNHTVTQSTFPDPCNPMTGGIDSGFQAVTPGSDTIPSWSITINDPSKPLWFYCKQSVPVSHCNMGMVFAINDSADKSFAAFQATAKGGAANSTTTTTPPATGGNPPAAGGAGSPSSGGAATDSGAPADPTSAPNGAITSRGLNSAGAVSIVSLIAAVAGFML</sequence>
<evidence type="ECO:0000256" key="1">
    <source>
        <dbReference type="SAM" id="MobiDB-lite"/>
    </source>
</evidence>
<feature type="signal peptide" evidence="2">
    <location>
        <begin position="1"/>
        <end position="17"/>
    </location>
</feature>
<keyword evidence="2" id="KW-0732">Signal</keyword>
<dbReference type="EMBL" id="JABXXO010000004">
    <property type="protein sequence ID" value="KAF7779013.1"/>
    <property type="molecule type" value="Genomic_DNA"/>
</dbReference>
<proteinExistence type="predicted"/>
<evidence type="ECO:0000256" key="2">
    <source>
        <dbReference type="SAM" id="SignalP"/>
    </source>
</evidence>
<feature type="region of interest" description="Disordered" evidence="1">
    <location>
        <begin position="138"/>
        <end position="187"/>
    </location>
</feature>
<protein>
    <recommendedName>
        <fullName evidence="5">Phytocyanin domain-containing protein</fullName>
    </recommendedName>
</protein>
<accession>A0A8H7F745</accession>
<evidence type="ECO:0008006" key="5">
    <source>
        <dbReference type="Google" id="ProtNLM"/>
    </source>
</evidence>
<evidence type="ECO:0000313" key="4">
    <source>
        <dbReference type="Proteomes" id="UP000629468"/>
    </source>
</evidence>
<dbReference type="PANTHER" id="PTHR34883:SF15">
    <property type="entry name" value="EXTRACELLULAR SERINE-RICH PROTEIN"/>
    <property type="match status" value="1"/>
</dbReference>
<feature type="compositionally biased region" description="Low complexity" evidence="1">
    <location>
        <begin position="138"/>
        <end position="181"/>
    </location>
</feature>
<dbReference type="InterPro" id="IPR008972">
    <property type="entry name" value="Cupredoxin"/>
</dbReference>
<name>A0A8H7F745_AGABI</name>
<dbReference type="PANTHER" id="PTHR34883">
    <property type="entry name" value="SERINE-RICH PROTEIN, PUTATIVE-RELATED-RELATED"/>
    <property type="match status" value="1"/>
</dbReference>
<dbReference type="Proteomes" id="UP000629468">
    <property type="component" value="Unassembled WGS sequence"/>
</dbReference>
<gene>
    <name evidence="3" type="ORF">Agabi119p4_3358</name>
</gene>
<dbReference type="Gene3D" id="2.60.40.420">
    <property type="entry name" value="Cupredoxins - blue copper proteins"/>
    <property type="match status" value="1"/>
</dbReference>
<dbReference type="SUPFAM" id="SSF49503">
    <property type="entry name" value="Cupredoxins"/>
    <property type="match status" value="1"/>
</dbReference>
<dbReference type="AlphaFoldDB" id="A0A8H7F745"/>
<evidence type="ECO:0000313" key="3">
    <source>
        <dbReference type="EMBL" id="KAF7779013.1"/>
    </source>
</evidence>
<dbReference type="CDD" id="cd00920">
    <property type="entry name" value="Cupredoxin"/>
    <property type="match status" value="1"/>
</dbReference>
<comment type="caution">
    <text evidence="3">The sequence shown here is derived from an EMBL/GenBank/DDBJ whole genome shotgun (WGS) entry which is preliminary data.</text>
</comment>
<organism evidence="3 4">
    <name type="scientific">Agaricus bisporus var. burnettii</name>
    <dbReference type="NCBI Taxonomy" id="192524"/>
    <lineage>
        <taxon>Eukaryota</taxon>
        <taxon>Fungi</taxon>
        <taxon>Dikarya</taxon>
        <taxon>Basidiomycota</taxon>
        <taxon>Agaricomycotina</taxon>
        <taxon>Agaricomycetes</taxon>
        <taxon>Agaricomycetidae</taxon>
        <taxon>Agaricales</taxon>
        <taxon>Agaricineae</taxon>
        <taxon>Agaricaceae</taxon>
        <taxon>Agaricus</taxon>
    </lineage>
</organism>
<reference evidence="3 4" key="1">
    <citation type="journal article" name="Sci. Rep.">
        <title>Telomere-to-telomere assembled and centromere annotated genomes of the two main subspecies of the button mushroom Agaricus bisporus reveal especially polymorphic chromosome ends.</title>
        <authorList>
            <person name="Sonnenberg A.S.M."/>
            <person name="Sedaghat-Telgerd N."/>
            <person name="Lavrijssen B."/>
            <person name="Ohm R.A."/>
            <person name="Hendrickx P.M."/>
            <person name="Scholtmeijer K."/>
            <person name="Baars J.J.P."/>
            <person name="van Peer A."/>
        </authorList>
    </citation>
    <scope>NUCLEOTIDE SEQUENCE [LARGE SCALE GENOMIC DNA]</scope>
    <source>
        <strain evidence="3 4">H119_p4</strain>
    </source>
</reference>
<dbReference type="InterPro" id="IPR052953">
    <property type="entry name" value="Ser-rich/MCO-related"/>
</dbReference>